<keyword evidence="1" id="KW-0812">Transmembrane</keyword>
<keyword evidence="3" id="KW-1185">Reference proteome</keyword>
<feature type="transmembrane region" description="Helical" evidence="1">
    <location>
        <begin position="61"/>
        <end position="81"/>
    </location>
</feature>
<evidence type="ECO:0000313" key="2">
    <source>
        <dbReference type="EMBL" id="MCH1627821.1"/>
    </source>
</evidence>
<name>A0AAW5EEA9_9BACI</name>
<gene>
    <name evidence="2" type="ORF">MJG50_21015</name>
</gene>
<dbReference type="Pfam" id="PF14007">
    <property type="entry name" value="YtpI"/>
    <property type="match status" value="1"/>
</dbReference>
<dbReference type="RefSeq" id="WP_240257739.1">
    <property type="nucleotide sequence ID" value="NZ_JAKTTI010000057.1"/>
</dbReference>
<sequence length="99" mass="11350">MPILVVLIIFSFAFYLYYKTKYFRSNRPVEKQWLSAKSSIALGVFVFLFAINTIFLHPSTVSTIVGIVFLVVGGGSMWAGYRAYKHYLPFVIKEAEQIE</sequence>
<keyword evidence="1" id="KW-1133">Transmembrane helix</keyword>
<dbReference type="Proteomes" id="UP001431131">
    <property type="component" value="Unassembled WGS sequence"/>
</dbReference>
<feature type="transmembrane region" description="Helical" evidence="1">
    <location>
        <begin position="34"/>
        <end position="55"/>
    </location>
</feature>
<organism evidence="2 3">
    <name type="scientific">Fredinandcohnia quinoae</name>
    <dbReference type="NCBI Taxonomy" id="2918902"/>
    <lineage>
        <taxon>Bacteria</taxon>
        <taxon>Bacillati</taxon>
        <taxon>Bacillota</taxon>
        <taxon>Bacilli</taxon>
        <taxon>Bacillales</taxon>
        <taxon>Bacillaceae</taxon>
        <taxon>Fredinandcohnia</taxon>
    </lineage>
</organism>
<proteinExistence type="predicted"/>
<comment type="caution">
    <text evidence="2">The sequence shown here is derived from an EMBL/GenBank/DDBJ whole genome shotgun (WGS) entry which is preliminary data.</text>
</comment>
<keyword evidence="1" id="KW-0472">Membrane</keyword>
<protein>
    <submittedName>
        <fullName evidence="2">YtpI family protein</fullName>
    </submittedName>
</protein>
<evidence type="ECO:0000313" key="3">
    <source>
        <dbReference type="Proteomes" id="UP001431131"/>
    </source>
</evidence>
<accession>A0AAW5EEA9</accession>
<dbReference type="EMBL" id="JAKTTI010000057">
    <property type="protein sequence ID" value="MCH1627821.1"/>
    <property type="molecule type" value="Genomic_DNA"/>
</dbReference>
<feature type="transmembrane region" description="Helical" evidence="1">
    <location>
        <begin position="6"/>
        <end position="22"/>
    </location>
</feature>
<dbReference type="InterPro" id="IPR025618">
    <property type="entry name" value="YtpI"/>
</dbReference>
<evidence type="ECO:0000256" key="1">
    <source>
        <dbReference type="SAM" id="Phobius"/>
    </source>
</evidence>
<reference evidence="2" key="1">
    <citation type="submission" date="2022-02" db="EMBL/GenBank/DDBJ databases">
        <title>Fredinandcohnia quinoae sp. nov. isolated from Chenopodium quinoa seeds.</title>
        <authorList>
            <person name="Saati-Santamaria Z."/>
            <person name="Flores-Felix J.D."/>
            <person name="Igual J.M."/>
            <person name="Velazquez E."/>
            <person name="Garcia-Fraile P."/>
            <person name="Martinez-Molina E."/>
        </authorList>
    </citation>
    <scope>NUCLEOTIDE SEQUENCE</scope>
    <source>
        <strain evidence="2">SECRCQ15</strain>
    </source>
</reference>
<dbReference type="AlphaFoldDB" id="A0AAW5EEA9"/>